<proteinExistence type="predicted"/>
<comment type="caution">
    <text evidence="2">The sequence shown here is derived from an EMBL/GenBank/DDBJ whole genome shotgun (WGS) entry which is preliminary data.</text>
</comment>
<organism evidence="2 3">
    <name type="scientific">Paenibacillus aceris</name>
    <dbReference type="NCBI Taxonomy" id="869555"/>
    <lineage>
        <taxon>Bacteria</taxon>
        <taxon>Bacillati</taxon>
        <taxon>Bacillota</taxon>
        <taxon>Bacilli</taxon>
        <taxon>Bacillales</taxon>
        <taxon>Paenibacillaceae</taxon>
        <taxon>Paenibacillus</taxon>
    </lineage>
</organism>
<evidence type="ECO:0000256" key="1">
    <source>
        <dbReference type="SAM" id="Phobius"/>
    </source>
</evidence>
<keyword evidence="3" id="KW-1185">Reference proteome</keyword>
<feature type="transmembrane region" description="Helical" evidence="1">
    <location>
        <begin position="69"/>
        <end position="95"/>
    </location>
</feature>
<keyword evidence="1" id="KW-0472">Membrane</keyword>
<keyword evidence="1" id="KW-0812">Transmembrane</keyword>
<protein>
    <submittedName>
        <fullName evidence="2">Membrane protein</fullName>
    </submittedName>
</protein>
<feature type="transmembrane region" description="Helical" evidence="1">
    <location>
        <begin position="144"/>
        <end position="168"/>
    </location>
</feature>
<dbReference type="InterPro" id="IPR010380">
    <property type="entry name" value="DUF975"/>
</dbReference>
<dbReference type="PANTHER" id="PTHR40076:SF1">
    <property type="entry name" value="MEMBRANE PROTEIN"/>
    <property type="match status" value="1"/>
</dbReference>
<name>A0ABS4I0H8_9BACL</name>
<dbReference type="PANTHER" id="PTHR40076">
    <property type="entry name" value="MEMBRANE PROTEIN-RELATED"/>
    <property type="match status" value="1"/>
</dbReference>
<dbReference type="EMBL" id="JAGGKV010000006">
    <property type="protein sequence ID" value="MBP1963639.1"/>
    <property type="molecule type" value="Genomic_DNA"/>
</dbReference>
<sequence>MEWTRSELKIRAKQVLRTSYWKAFLVSLLLAVLSGGVSSCSYNSGGGTSVSFPFTGNNGSWGDVSHSPVFVAVIIGAILLLIFVILISIAFQIFVTAPFEVSVMQYFKQAADEDVNMNYLVYSFQKGRYLVIVKGMLWKNVLNFLWFLLLIIPGIVKAYAYSMVPFILGDNPKIGTKRAVELSKEMTSGQKWKMFVLDLSFLGWYILGALPFGIGILFVLPYDHSTKAELYLVLRRQALYDGLCSRIELNLPEE</sequence>
<accession>A0ABS4I0H8</accession>
<keyword evidence="1" id="KW-1133">Transmembrane helix</keyword>
<dbReference type="Proteomes" id="UP001519344">
    <property type="component" value="Unassembled WGS sequence"/>
</dbReference>
<dbReference type="Pfam" id="PF06161">
    <property type="entry name" value="DUF975"/>
    <property type="match status" value="1"/>
</dbReference>
<reference evidence="2 3" key="1">
    <citation type="submission" date="2021-03" db="EMBL/GenBank/DDBJ databases">
        <title>Genomic Encyclopedia of Type Strains, Phase IV (KMG-IV): sequencing the most valuable type-strain genomes for metagenomic binning, comparative biology and taxonomic classification.</title>
        <authorList>
            <person name="Goeker M."/>
        </authorList>
    </citation>
    <scope>NUCLEOTIDE SEQUENCE [LARGE SCALE GENOMIC DNA]</scope>
    <source>
        <strain evidence="2 3">DSM 24950</strain>
    </source>
</reference>
<evidence type="ECO:0000313" key="2">
    <source>
        <dbReference type="EMBL" id="MBP1963639.1"/>
    </source>
</evidence>
<gene>
    <name evidence="2" type="ORF">J2Z65_002858</name>
</gene>
<dbReference type="RefSeq" id="WP_205301013.1">
    <property type="nucleotide sequence ID" value="NZ_JAAOZR010000024.1"/>
</dbReference>
<feature type="transmembrane region" description="Helical" evidence="1">
    <location>
        <begin position="202"/>
        <end position="222"/>
    </location>
</feature>
<evidence type="ECO:0000313" key="3">
    <source>
        <dbReference type="Proteomes" id="UP001519344"/>
    </source>
</evidence>